<keyword evidence="1" id="KW-0489">Methyltransferase</keyword>
<dbReference type="AlphaFoldDB" id="A0A2R8AEF2"/>
<sequence>MTALNTLILRQIAQRGPMNVAEYMTLCLQHPEHGYYTTRDPFGAAGDFITAPEIHQIFGEMIGLWLASVWMERIQGPVTLAEAGPGRGTLMADILRVADRVPGFAQARRIALIETSPTLRDVQRKTFPSGDVSWFDTIADLPDDRPLLFVANEFIDALPIRQFIRTGNRWAERVVGAQDGQLTFGLAPPVTMAVLDDLFPAPQDGALVEWCPAAEPILQDLQTRITGQGGAALLIDYGAWDGTGDTLQALKAQQPVDPLMHSGDADLTAHVNFSHLAAAAPALHAGFETQGVFLERLGITARAQQLAARDKGMAVAHRRLVHPDEMGGLFKVLGLSTGPAPLPGFTPLT</sequence>
<organism evidence="3 4">
    <name type="scientific">Pontivivens insulae</name>
    <dbReference type="NCBI Taxonomy" id="1639689"/>
    <lineage>
        <taxon>Bacteria</taxon>
        <taxon>Pseudomonadati</taxon>
        <taxon>Pseudomonadota</taxon>
        <taxon>Alphaproteobacteria</taxon>
        <taxon>Rhodobacterales</taxon>
        <taxon>Paracoccaceae</taxon>
        <taxon>Pontivivens</taxon>
    </lineage>
</organism>
<dbReference type="Pfam" id="PF02636">
    <property type="entry name" value="Methyltransf_28"/>
    <property type="match status" value="1"/>
</dbReference>
<name>A0A2R8AEF2_9RHOB</name>
<evidence type="ECO:0000256" key="1">
    <source>
        <dbReference type="ARBA" id="ARBA00022603"/>
    </source>
</evidence>
<dbReference type="SUPFAM" id="SSF53335">
    <property type="entry name" value="S-adenosyl-L-methionine-dependent methyltransferases"/>
    <property type="match status" value="1"/>
</dbReference>
<reference evidence="3 4" key="1">
    <citation type="submission" date="2018-03" db="EMBL/GenBank/DDBJ databases">
        <authorList>
            <person name="Keele B.F."/>
        </authorList>
    </citation>
    <scope>NUCLEOTIDE SEQUENCE [LARGE SCALE GENOMIC DNA]</scope>
    <source>
        <strain evidence="3 4">CeCT 8812</strain>
    </source>
</reference>
<evidence type="ECO:0000256" key="2">
    <source>
        <dbReference type="ARBA" id="ARBA00022679"/>
    </source>
</evidence>
<dbReference type="OrthoDB" id="9794208at2"/>
<keyword evidence="4" id="KW-1185">Reference proteome</keyword>
<dbReference type="Gene3D" id="3.40.50.12710">
    <property type="match status" value="1"/>
</dbReference>
<proteinExistence type="predicted"/>
<dbReference type="InterPro" id="IPR038375">
    <property type="entry name" value="NDUFAF7_sf"/>
</dbReference>
<dbReference type="GO" id="GO:0032259">
    <property type="term" value="P:methylation"/>
    <property type="evidence" value="ECO:0007669"/>
    <property type="project" value="UniProtKB-KW"/>
</dbReference>
<protein>
    <submittedName>
        <fullName evidence="3">Uncharacterized protein</fullName>
    </submittedName>
</protein>
<evidence type="ECO:0000313" key="3">
    <source>
        <dbReference type="EMBL" id="SPF30478.1"/>
    </source>
</evidence>
<dbReference type="PANTHER" id="PTHR12049:SF7">
    <property type="entry name" value="PROTEIN ARGININE METHYLTRANSFERASE NDUFAF7, MITOCHONDRIAL"/>
    <property type="match status" value="1"/>
</dbReference>
<dbReference type="InterPro" id="IPR003788">
    <property type="entry name" value="NDUFAF7"/>
</dbReference>
<dbReference type="Proteomes" id="UP000244932">
    <property type="component" value="Unassembled WGS sequence"/>
</dbReference>
<dbReference type="InterPro" id="IPR029063">
    <property type="entry name" value="SAM-dependent_MTases_sf"/>
</dbReference>
<dbReference type="GO" id="GO:0035243">
    <property type="term" value="F:protein-arginine omega-N symmetric methyltransferase activity"/>
    <property type="evidence" value="ECO:0007669"/>
    <property type="project" value="TreeGrafter"/>
</dbReference>
<accession>A0A2R8AEF2</accession>
<keyword evidence="2" id="KW-0808">Transferase</keyword>
<gene>
    <name evidence="3" type="ORF">POI8812_02816</name>
</gene>
<dbReference type="PANTHER" id="PTHR12049">
    <property type="entry name" value="PROTEIN ARGININE METHYLTRANSFERASE NDUFAF7, MITOCHONDRIAL"/>
    <property type="match status" value="1"/>
</dbReference>
<dbReference type="EMBL" id="OMKW01000003">
    <property type="protein sequence ID" value="SPF30478.1"/>
    <property type="molecule type" value="Genomic_DNA"/>
</dbReference>
<dbReference type="RefSeq" id="WP_108783161.1">
    <property type="nucleotide sequence ID" value="NZ_OMKW01000003.1"/>
</dbReference>
<evidence type="ECO:0000313" key="4">
    <source>
        <dbReference type="Proteomes" id="UP000244932"/>
    </source>
</evidence>